<dbReference type="AlphaFoldDB" id="A0A938B6B0"/>
<dbReference type="InterPro" id="IPR051608">
    <property type="entry name" value="RQC_Subunit_NEMF"/>
</dbReference>
<evidence type="ECO:0000256" key="1">
    <source>
        <dbReference type="SAM" id="Coils"/>
    </source>
</evidence>
<evidence type="ECO:0000313" key="4">
    <source>
        <dbReference type="Proteomes" id="UP000712673"/>
    </source>
</evidence>
<dbReference type="GO" id="GO:1990112">
    <property type="term" value="C:RQC complex"/>
    <property type="evidence" value="ECO:0007669"/>
    <property type="project" value="TreeGrafter"/>
</dbReference>
<proteinExistence type="predicted"/>
<dbReference type="PANTHER" id="PTHR15239:SF6">
    <property type="entry name" value="RIBOSOME QUALITY CONTROL COMPLEX SUBUNIT NEMF"/>
    <property type="match status" value="1"/>
</dbReference>
<dbReference type="GO" id="GO:0043023">
    <property type="term" value="F:ribosomal large subunit binding"/>
    <property type="evidence" value="ECO:0007669"/>
    <property type="project" value="TreeGrafter"/>
</dbReference>
<dbReference type="Pfam" id="PF05670">
    <property type="entry name" value="NFACT-R_1"/>
    <property type="match status" value="1"/>
</dbReference>
<protein>
    <submittedName>
        <fullName evidence="3">Fibronectin-binding domain-containing protein</fullName>
    </submittedName>
</protein>
<reference evidence="3" key="1">
    <citation type="submission" date="2019-03" db="EMBL/GenBank/DDBJ databases">
        <title>Lake Tanganyika Metagenome-Assembled Genomes (MAGs).</title>
        <authorList>
            <person name="Tran P."/>
        </authorList>
    </citation>
    <scope>NUCLEOTIDE SEQUENCE</scope>
    <source>
        <strain evidence="3">K_DeepCast_65m_m2_066</strain>
    </source>
</reference>
<sequence>AAPCLYLTASRFRNPQQPPRFAAFLRAHLQAMRLHDITVRPYDRVVSFCWEQRQAPGATLRLLHELQGQQANVLLVDAEDMILDALKYAPPSAGTRRTIVPGERYQPFAAPPSRLLLPALTVEMLQQLQAQGTFDAAHMQRLVIGLSPVLAAELLHRSHGQPRVCWELLQELRQHYDQGTFTVALYTTPHGEQHLSVLPLTHCACTVTSFPGAQQAVAAVYEPSLEAHALDQLRRATHKSLQQRLRKLRQKMHHLAQDRQKLESYHAAQRYGTLLVTQHVPRGSTSVTVVDYYSPTQAPVTIALDPRLSLQDNARVYFKRYRKAQHGLEKIQERLAQCSVEEQSLETLEQQLVHAEDWDTVETIALELGGTPTVPLQRTRGETPAALPYRQFVLSDGSLVYCGKSNQGNEVLLRQVAAPEDLWLHAHRQAGAHVVLKLSSPTEVSPGALQQAAALAAFYSKGKHAAAVEVMYTPAKNVRKFRGARPGQVQVSTYRTLEVTPQLPATTRAM</sequence>
<dbReference type="PANTHER" id="PTHR15239">
    <property type="entry name" value="NUCLEAR EXPORT MEDIATOR FACTOR NEMF"/>
    <property type="match status" value="1"/>
</dbReference>
<dbReference type="EMBL" id="VGLS01000866">
    <property type="protein sequence ID" value="MBM3226320.1"/>
    <property type="molecule type" value="Genomic_DNA"/>
</dbReference>
<dbReference type="Pfam" id="PF05833">
    <property type="entry name" value="NFACT_N"/>
    <property type="match status" value="1"/>
</dbReference>
<evidence type="ECO:0000313" key="3">
    <source>
        <dbReference type="EMBL" id="MBM3226320.1"/>
    </source>
</evidence>
<feature type="coiled-coil region" evidence="1">
    <location>
        <begin position="238"/>
        <end position="265"/>
    </location>
</feature>
<feature type="domain" description="NFACT RNA-binding" evidence="2">
    <location>
        <begin position="390"/>
        <end position="490"/>
    </location>
</feature>
<evidence type="ECO:0000259" key="2">
    <source>
        <dbReference type="Pfam" id="PF05670"/>
    </source>
</evidence>
<accession>A0A938B6B0</accession>
<comment type="caution">
    <text evidence="3">The sequence shown here is derived from an EMBL/GenBank/DDBJ whole genome shotgun (WGS) entry which is preliminary data.</text>
</comment>
<dbReference type="GO" id="GO:0000049">
    <property type="term" value="F:tRNA binding"/>
    <property type="evidence" value="ECO:0007669"/>
    <property type="project" value="TreeGrafter"/>
</dbReference>
<organism evidence="3 4">
    <name type="scientific">Tectimicrobiota bacterium</name>
    <dbReference type="NCBI Taxonomy" id="2528274"/>
    <lineage>
        <taxon>Bacteria</taxon>
        <taxon>Pseudomonadati</taxon>
        <taxon>Nitrospinota/Tectimicrobiota group</taxon>
        <taxon>Candidatus Tectimicrobiota</taxon>
    </lineage>
</organism>
<dbReference type="Gene3D" id="2.30.310.10">
    <property type="entry name" value="ibrinogen binding protein from staphylococcus aureus domain"/>
    <property type="match status" value="1"/>
</dbReference>
<dbReference type="InterPro" id="IPR008532">
    <property type="entry name" value="NFACT_RNA-bd"/>
</dbReference>
<dbReference type="GO" id="GO:0072344">
    <property type="term" value="P:rescue of stalled ribosome"/>
    <property type="evidence" value="ECO:0007669"/>
    <property type="project" value="TreeGrafter"/>
</dbReference>
<dbReference type="Proteomes" id="UP000712673">
    <property type="component" value="Unassembled WGS sequence"/>
</dbReference>
<gene>
    <name evidence="3" type="ORF">FJZ47_21355</name>
</gene>
<keyword evidence="1" id="KW-0175">Coiled coil</keyword>
<feature type="non-terminal residue" evidence="3">
    <location>
        <position position="1"/>
    </location>
</feature>
<name>A0A938B6B0_UNCTE</name>